<organism evidence="1 2">
    <name type="scientific">Pristionchus mayeri</name>
    <dbReference type="NCBI Taxonomy" id="1317129"/>
    <lineage>
        <taxon>Eukaryota</taxon>
        <taxon>Metazoa</taxon>
        <taxon>Ecdysozoa</taxon>
        <taxon>Nematoda</taxon>
        <taxon>Chromadorea</taxon>
        <taxon>Rhabditida</taxon>
        <taxon>Rhabditina</taxon>
        <taxon>Diplogasteromorpha</taxon>
        <taxon>Diplogasteroidea</taxon>
        <taxon>Neodiplogasteridae</taxon>
        <taxon>Pristionchus</taxon>
    </lineage>
</organism>
<protein>
    <submittedName>
        <fullName evidence="1">Uncharacterized protein</fullName>
    </submittedName>
</protein>
<feature type="non-terminal residue" evidence="1">
    <location>
        <position position="1"/>
    </location>
</feature>
<reference evidence="2" key="1">
    <citation type="submission" date="2022-10" db="EMBL/GenBank/DDBJ databases">
        <title>Genome assembly of Pristionchus species.</title>
        <authorList>
            <person name="Yoshida K."/>
            <person name="Sommer R.J."/>
        </authorList>
    </citation>
    <scope>NUCLEOTIDE SEQUENCE [LARGE SCALE GENOMIC DNA]</scope>
    <source>
        <strain evidence="2">RS5460</strain>
    </source>
</reference>
<dbReference type="EMBL" id="BTRK01000002">
    <property type="protein sequence ID" value="GMR39352.1"/>
    <property type="molecule type" value="Genomic_DNA"/>
</dbReference>
<dbReference type="Proteomes" id="UP001328107">
    <property type="component" value="Unassembled WGS sequence"/>
</dbReference>
<gene>
    <name evidence="1" type="ORF">PMAYCL1PPCAC_09547</name>
</gene>
<dbReference type="AlphaFoldDB" id="A0AAN4ZDT0"/>
<keyword evidence="2" id="KW-1185">Reference proteome</keyword>
<name>A0AAN4ZDT0_9BILA</name>
<comment type="caution">
    <text evidence="1">The sequence shown here is derived from an EMBL/GenBank/DDBJ whole genome shotgun (WGS) entry which is preliminary data.</text>
</comment>
<evidence type="ECO:0000313" key="1">
    <source>
        <dbReference type="EMBL" id="GMR39352.1"/>
    </source>
</evidence>
<sequence>KIFMGFAFFSLAFAQNLFSDNKIELGDAKMAEARSKVLKEASDHLSIATNFSAIGLAFATADTITEQMRKDYNESIQGLSEIDLTLGSRAFEEAIVKTAEKLWINARDLDAHVRRFIINAMKGGPVENYDALMIEGRIKVLSYTSRFLKHALEYVEFMRTLPPFYESTEAQRRQFKDLRYQRRHIEISLIHAAEKFAVNKVAAELGIDKGLLKEHLVQFFWQYKH</sequence>
<proteinExistence type="predicted"/>
<evidence type="ECO:0000313" key="2">
    <source>
        <dbReference type="Proteomes" id="UP001328107"/>
    </source>
</evidence>
<accession>A0AAN4ZDT0</accession>